<reference evidence="1" key="2">
    <citation type="journal article" date="2015" name="Fish Shellfish Immunol.">
        <title>Early steps in the European eel (Anguilla anguilla)-Vibrio vulnificus interaction in the gills: Role of the RtxA13 toxin.</title>
        <authorList>
            <person name="Callol A."/>
            <person name="Pajuelo D."/>
            <person name="Ebbesson L."/>
            <person name="Teles M."/>
            <person name="MacKenzie S."/>
            <person name="Amaro C."/>
        </authorList>
    </citation>
    <scope>NUCLEOTIDE SEQUENCE</scope>
</reference>
<name>A0A0E9X1Z7_ANGAN</name>
<dbReference type="EMBL" id="GBXM01011963">
    <property type="protein sequence ID" value="JAH96614.1"/>
    <property type="molecule type" value="Transcribed_RNA"/>
</dbReference>
<sequence length="79" mass="9010">MCLHFATIQWTQIKISQPVPMPTPIKPVLIPGHISRNSSFLFSSDSYNNHYYVLLLRTKYSGLSKNIHAYVISTTITLD</sequence>
<protein>
    <submittedName>
        <fullName evidence="1">Uncharacterized protein</fullName>
    </submittedName>
</protein>
<proteinExistence type="predicted"/>
<evidence type="ECO:0000313" key="1">
    <source>
        <dbReference type="EMBL" id="JAH96614.1"/>
    </source>
</evidence>
<accession>A0A0E9X1Z7</accession>
<reference evidence="1" key="1">
    <citation type="submission" date="2014-11" db="EMBL/GenBank/DDBJ databases">
        <authorList>
            <person name="Amaro Gonzalez C."/>
        </authorList>
    </citation>
    <scope>NUCLEOTIDE SEQUENCE</scope>
</reference>
<dbReference type="AlphaFoldDB" id="A0A0E9X1Z7"/>
<organism evidence="1">
    <name type="scientific">Anguilla anguilla</name>
    <name type="common">European freshwater eel</name>
    <name type="synonym">Muraena anguilla</name>
    <dbReference type="NCBI Taxonomy" id="7936"/>
    <lineage>
        <taxon>Eukaryota</taxon>
        <taxon>Metazoa</taxon>
        <taxon>Chordata</taxon>
        <taxon>Craniata</taxon>
        <taxon>Vertebrata</taxon>
        <taxon>Euteleostomi</taxon>
        <taxon>Actinopterygii</taxon>
        <taxon>Neopterygii</taxon>
        <taxon>Teleostei</taxon>
        <taxon>Anguilliformes</taxon>
        <taxon>Anguillidae</taxon>
        <taxon>Anguilla</taxon>
    </lineage>
</organism>